<keyword evidence="7" id="KW-0819">tRNA processing</keyword>
<reference evidence="10" key="1">
    <citation type="journal article" date="2010" name="Nature">
        <title>The Amphimedon queenslandica genome and the evolution of animal complexity.</title>
        <authorList>
            <person name="Srivastava M."/>
            <person name="Simakov O."/>
            <person name="Chapman J."/>
            <person name="Fahey B."/>
            <person name="Gauthier M.E."/>
            <person name="Mitros T."/>
            <person name="Richards G.S."/>
            <person name="Conaco C."/>
            <person name="Dacre M."/>
            <person name="Hellsten U."/>
            <person name="Larroux C."/>
            <person name="Putnam N.H."/>
            <person name="Stanke M."/>
            <person name="Adamska M."/>
            <person name="Darling A."/>
            <person name="Degnan S.M."/>
            <person name="Oakley T.H."/>
            <person name="Plachetzki D.C."/>
            <person name="Zhai Y."/>
            <person name="Adamski M."/>
            <person name="Calcino A."/>
            <person name="Cummins S.F."/>
            <person name="Goodstein D.M."/>
            <person name="Harris C."/>
            <person name="Jackson D.J."/>
            <person name="Leys S.P."/>
            <person name="Shu S."/>
            <person name="Woodcroft B.J."/>
            <person name="Vervoort M."/>
            <person name="Kosik K.S."/>
            <person name="Manning G."/>
            <person name="Degnan B.M."/>
            <person name="Rokhsar D.S."/>
        </authorList>
    </citation>
    <scope>NUCLEOTIDE SEQUENCE [LARGE SCALE GENOMIC DNA]</scope>
</reference>
<dbReference type="InParanoid" id="A0A1X7U8T5"/>
<sequence length="289" mass="33276">MAVLLKSIISGTEESSKVLLEDSTEHNGRPLLRNILIQLVKRYDIVHVLLTDLSKDTWIGGLSEFVLKRIIISQCLTDPVGWNIKSDKSPDILMNIFRFPKPAMSSSLALIVDNLSTLLIYYEYTELCRTIQTLGKSYSTSYYLIHHDLCEDHISNGLHHVMSSTIRMFPRRNDQKLLCSLCHKRKSGKILREINTYAIENEDIICHKYEEKNKIEKSVEQVPIDPTANLTFDLRLTERQKQDRSRVILPYTQQINKSGETQMGSGLVTYELDEVDDWDESDPDDDLDI</sequence>
<keyword evidence="8" id="KW-0539">Nucleus</keyword>
<name>A0A1X7U8T5_AMPQE</name>
<evidence type="ECO:0000313" key="9">
    <source>
        <dbReference type="EnsemblMetazoa" id="Aqu2.1.23909_001"/>
    </source>
</evidence>
<organism evidence="9">
    <name type="scientific">Amphimedon queenslandica</name>
    <name type="common">Sponge</name>
    <dbReference type="NCBI Taxonomy" id="400682"/>
    <lineage>
        <taxon>Eukaryota</taxon>
        <taxon>Metazoa</taxon>
        <taxon>Porifera</taxon>
        <taxon>Demospongiae</taxon>
        <taxon>Heteroscleromorpha</taxon>
        <taxon>Haplosclerida</taxon>
        <taxon>Niphatidae</taxon>
        <taxon>Amphimedon</taxon>
    </lineage>
</organism>
<dbReference type="OMA" id="FANTWAN"/>
<evidence type="ECO:0000256" key="4">
    <source>
        <dbReference type="ARBA" id="ARBA00009567"/>
    </source>
</evidence>
<dbReference type="InterPro" id="IPR019519">
    <property type="entry name" value="Elp5"/>
</dbReference>
<reference evidence="9" key="2">
    <citation type="submission" date="2017-05" db="UniProtKB">
        <authorList>
            <consortium name="EnsemblMetazoa"/>
        </authorList>
    </citation>
    <scope>IDENTIFICATION</scope>
</reference>
<evidence type="ECO:0000256" key="8">
    <source>
        <dbReference type="ARBA" id="ARBA00023242"/>
    </source>
</evidence>
<evidence type="ECO:0000256" key="6">
    <source>
        <dbReference type="ARBA" id="ARBA00022490"/>
    </source>
</evidence>
<dbReference type="KEGG" id="aqu:105313795"/>
<keyword evidence="10" id="KW-1185">Reference proteome</keyword>
<protein>
    <recommendedName>
        <fullName evidence="5">Elongator complex protein 5</fullName>
    </recommendedName>
</protein>
<evidence type="ECO:0000256" key="5">
    <source>
        <dbReference type="ARBA" id="ARBA00020264"/>
    </source>
</evidence>
<proteinExistence type="inferred from homology"/>
<dbReference type="PANTHER" id="PTHR15641:SF1">
    <property type="entry name" value="ELONGATOR COMPLEX PROTEIN 5"/>
    <property type="match status" value="1"/>
</dbReference>
<dbReference type="GO" id="GO:0000049">
    <property type="term" value="F:tRNA binding"/>
    <property type="evidence" value="ECO:0007669"/>
    <property type="project" value="TreeGrafter"/>
</dbReference>
<dbReference type="Proteomes" id="UP000007879">
    <property type="component" value="Unassembled WGS sequence"/>
</dbReference>
<evidence type="ECO:0000256" key="7">
    <source>
        <dbReference type="ARBA" id="ARBA00022694"/>
    </source>
</evidence>
<dbReference type="OrthoDB" id="166907at2759"/>
<dbReference type="GO" id="GO:0002098">
    <property type="term" value="P:tRNA wobble uridine modification"/>
    <property type="evidence" value="ECO:0007669"/>
    <property type="project" value="InterPro"/>
</dbReference>
<dbReference type="eggNOG" id="ENOG502QQ2R">
    <property type="taxonomic scope" value="Eukaryota"/>
</dbReference>
<dbReference type="GO" id="GO:0005829">
    <property type="term" value="C:cytosol"/>
    <property type="evidence" value="ECO:0007669"/>
    <property type="project" value="TreeGrafter"/>
</dbReference>
<comment type="subcellular location">
    <subcellularLocation>
        <location evidence="2">Cytoplasm</location>
    </subcellularLocation>
    <subcellularLocation>
        <location evidence="1">Nucleus</location>
    </subcellularLocation>
</comment>
<dbReference type="Pfam" id="PF10483">
    <property type="entry name" value="Elong_Iki1"/>
    <property type="match status" value="2"/>
</dbReference>
<dbReference type="EnsemblMetazoa" id="XM_020000085.1">
    <property type="protein sequence ID" value="XP_019855644.1"/>
    <property type="gene ID" value="LOC105313795"/>
</dbReference>
<evidence type="ECO:0000256" key="2">
    <source>
        <dbReference type="ARBA" id="ARBA00004496"/>
    </source>
</evidence>
<gene>
    <name evidence="9" type="primary">105313795</name>
</gene>
<dbReference type="InterPro" id="IPR027417">
    <property type="entry name" value="P-loop_NTPase"/>
</dbReference>
<comment type="similarity">
    <text evidence="4">Belongs to the ELP5 family.</text>
</comment>
<evidence type="ECO:0000313" key="10">
    <source>
        <dbReference type="Proteomes" id="UP000007879"/>
    </source>
</evidence>
<evidence type="ECO:0000256" key="1">
    <source>
        <dbReference type="ARBA" id="ARBA00004123"/>
    </source>
</evidence>
<dbReference type="GO" id="GO:0005634">
    <property type="term" value="C:nucleus"/>
    <property type="evidence" value="ECO:0007669"/>
    <property type="project" value="UniProtKB-SubCell"/>
</dbReference>
<dbReference type="UniPathway" id="UPA00988"/>
<accession>A0A1X7U8T5</accession>
<dbReference type="Gene3D" id="3.40.50.300">
    <property type="entry name" value="P-loop containing nucleotide triphosphate hydrolases"/>
    <property type="match status" value="1"/>
</dbReference>
<comment type="pathway">
    <text evidence="3">tRNA modification; 5-methoxycarbonylmethyl-2-thiouridine-tRNA biosynthesis.</text>
</comment>
<dbReference type="AlphaFoldDB" id="A0A1X7U8T5"/>
<keyword evidence="6" id="KW-0963">Cytoplasm</keyword>
<dbReference type="STRING" id="400682.A0A1X7U8T5"/>
<dbReference type="PANTHER" id="PTHR15641">
    <property type="entry name" value="ELONGATOR COMPLEX PROTEIN 5"/>
    <property type="match status" value="1"/>
</dbReference>
<dbReference type="EnsemblMetazoa" id="Aqu2.1.23909_001">
    <property type="protein sequence ID" value="Aqu2.1.23909_001"/>
    <property type="gene ID" value="Aqu2.1.23909"/>
</dbReference>
<evidence type="ECO:0000256" key="3">
    <source>
        <dbReference type="ARBA" id="ARBA00005043"/>
    </source>
</evidence>
<dbReference type="GO" id="GO:0033588">
    <property type="term" value="C:elongator holoenzyme complex"/>
    <property type="evidence" value="ECO:0007669"/>
    <property type="project" value="InterPro"/>
</dbReference>